<keyword evidence="2 6" id="KW-0732">Signal</keyword>
<dbReference type="InterPro" id="IPR002692">
    <property type="entry name" value="S45"/>
</dbReference>
<evidence type="ECO:0000256" key="3">
    <source>
        <dbReference type="ARBA" id="ARBA00022801"/>
    </source>
</evidence>
<proteinExistence type="inferred from homology"/>
<comment type="caution">
    <text evidence="7">The sequence shown here is derived from an EMBL/GenBank/DDBJ whole genome shotgun (WGS) entry which is preliminary data.</text>
</comment>
<comment type="similarity">
    <text evidence="1">Belongs to the peptidase S45 family.</text>
</comment>
<dbReference type="Pfam" id="PF01804">
    <property type="entry name" value="Penicil_amidase"/>
    <property type="match status" value="1"/>
</dbReference>
<evidence type="ECO:0000313" key="7">
    <source>
        <dbReference type="EMBL" id="GGU13199.1"/>
    </source>
</evidence>
<sequence length="761" mass="82280">MVRRLIALSLTLVFLGPAVSHAGGDGATIRRTSYGIPHVRAADHRNLGLGLGYAFAEDNVCMMADIVVTLSAERSRWFGQDATTESGENNLVSDLYHQRLNQSGVIERALSQPSRQARDLVRGYVTGFNRYLAKTGVDGLPDTRCRGAAWVRPITELDVWRRVHQVAGLTGGEGFQEPVVAAQPPGSPAPAKLVERSEHRPGSNGIALGRQATTGTGMVLGNPHLQWDDDWRFYQSQLTIPGELNVSGAGLYGVPVIAIGHNDRLGWTHTASDAQTVTISRLTLVPGDPLSYLVDGRAHRMIAEEITVSARRPDGSITPITRTLYRTPDGPLVADPGPLQWTSTTAHVLRDANSGNLAVVDQWLAIARARSVPDLHRALVRHQALPWVNTLAADSTGTAYYSDIQVVPHVTDEHRTRCASGPDIGLLILDGSRSSCGWGTDADAVRPGVLGPDRLPHLIRDDHVSNMNNSPWLTNPAAPLTGYPSIVGSIGTERSPRTRLGLDMIADRLDGSDGLGRPGFTLSTLEATMFGNRNLSAEEGLNDVIALCQANPTLNGVDVREACAALAKWSGTGDTGERSRGAFFWRTFINLARRPNVNSWLVPYDPADPVHTPRGINTADPGVGRAFADAVTAFAKAGIPVDVRLDDVQHYEGIPIHGCRGPEGCFNVISVPGAPRPLDQIPDVPHGTSFVMAVELTKNGPRSSSLLVYGQSADKASPHHHDQAHLYGEKKWVSGRFSEQEIARDPNLTVRYVSWRAGRWR</sequence>
<feature type="signal peptide" evidence="6">
    <location>
        <begin position="1"/>
        <end position="22"/>
    </location>
</feature>
<evidence type="ECO:0000256" key="4">
    <source>
        <dbReference type="ARBA" id="ARBA00023145"/>
    </source>
</evidence>
<keyword evidence="3" id="KW-0378">Hydrolase</keyword>
<dbReference type="Gene3D" id="1.10.439.10">
    <property type="entry name" value="Penicillin Amidohydrolase, domain 1"/>
    <property type="match status" value="1"/>
</dbReference>
<dbReference type="Gene3D" id="2.30.120.10">
    <property type="match status" value="1"/>
</dbReference>
<evidence type="ECO:0000313" key="8">
    <source>
        <dbReference type="Proteomes" id="UP000649573"/>
    </source>
</evidence>
<dbReference type="InterPro" id="IPR043146">
    <property type="entry name" value="Penicillin_amidase_N_B-knob"/>
</dbReference>
<feature type="chain" id="PRO_5047045372" evidence="6">
    <location>
        <begin position="23"/>
        <end position="761"/>
    </location>
</feature>
<accession>A0ABQ2U8Y1</accession>
<dbReference type="PANTHER" id="PTHR34218">
    <property type="entry name" value="PEPTIDASE S45 PENICILLIN AMIDASE"/>
    <property type="match status" value="1"/>
</dbReference>
<dbReference type="InterPro" id="IPR023343">
    <property type="entry name" value="Penicillin_amidase_dom1"/>
</dbReference>
<dbReference type="EMBL" id="BMRE01000001">
    <property type="protein sequence ID" value="GGU13199.1"/>
    <property type="molecule type" value="Genomic_DNA"/>
</dbReference>
<dbReference type="Gene3D" id="3.60.20.10">
    <property type="entry name" value="Glutamine Phosphoribosylpyrophosphate, subunit 1, domain 1"/>
    <property type="match status" value="1"/>
</dbReference>
<keyword evidence="4" id="KW-0865">Zymogen</keyword>
<dbReference type="SUPFAM" id="SSF56235">
    <property type="entry name" value="N-terminal nucleophile aminohydrolases (Ntn hydrolases)"/>
    <property type="match status" value="1"/>
</dbReference>
<reference evidence="8" key="1">
    <citation type="journal article" date="2019" name="Int. J. Syst. Evol. Microbiol.">
        <title>The Global Catalogue of Microorganisms (GCM) 10K type strain sequencing project: providing services to taxonomists for standard genome sequencing and annotation.</title>
        <authorList>
            <consortium name="The Broad Institute Genomics Platform"/>
            <consortium name="The Broad Institute Genome Sequencing Center for Infectious Disease"/>
            <person name="Wu L."/>
            <person name="Ma J."/>
        </authorList>
    </citation>
    <scope>NUCLEOTIDE SEQUENCE [LARGE SCALE GENOMIC DNA]</scope>
    <source>
        <strain evidence="8">JCM 3296</strain>
    </source>
</reference>
<protein>
    <submittedName>
        <fullName evidence="7">Penicillin amidase</fullName>
    </submittedName>
</protein>
<dbReference type="RefSeq" id="WP_189251467.1">
    <property type="nucleotide sequence ID" value="NZ_BMRE01000001.1"/>
</dbReference>
<feature type="region of interest" description="Disordered" evidence="5">
    <location>
        <begin position="176"/>
        <end position="210"/>
    </location>
</feature>
<dbReference type="Gene3D" id="1.10.1400.10">
    <property type="match status" value="1"/>
</dbReference>
<evidence type="ECO:0000256" key="5">
    <source>
        <dbReference type="SAM" id="MobiDB-lite"/>
    </source>
</evidence>
<evidence type="ECO:0000256" key="1">
    <source>
        <dbReference type="ARBA" id="ARBA00006586"/>
    </source>
</evidence>
<evidence type="ECO:0000256" key="2">
    <source>
        <dbReference type="ARBA" id="ARBA00022729"/>
    </source>
</evidence>
<gene>
    <name evidence="7" type="ORF">GCM10010178_00460</name>
</gene>
<keyword evidence="8" id="KW-1185">Reference proteome</keyword>
<dbReference type="InterPro" id="IPR043147">
    <property type="entry name" value="Penicillin_amidase_A-knob"/>
</dbReference>
<dbReference type="Proteomes" id="UP000649573">
    <property type="component" value="Unassembled WGS sequence"/>
</dbReference>
<dbReference type="InterPro" id="IPR029055">
    <property type="entry name" value="Ntn_hydrolases_N"/>
</dbReference>
<dbReference type="PANTHER" id="PTHR34218:SF3">
    <property type="entry name" value="ACYL-HOMOSERINE LACTONE ACYLASE PVDQ"/>
    <property type="match status" value="1"/>
</dbReference>
<organism evidence="7 8">
    <name type="scientific">Lentzea flava</name>
    <dbReference type="NCBI Taxonomy" id="103732"/>
    <lineage>
        <taxon>Bacteria</taxon>
        <taxon>Bacillati</taxon>
        <taxon>Actinomycetota</taxon>
        <taxon>Actinomycetes</taxon>
        <taxon>Pseudonocardiales</taxon>
        <taxon>Pseudonocardiaceae</taxon>
        <taxon>Lentzea</taxon>
    </lineage>
</organism>
<evidence type="ECO:0000256" key="6">
    <source>
        <dbReference type="SAM" id="SignalP"/>
    </source>
</evidence>
<name>A0ABQ2U8Y1_9PSEU</name>